<dbReference type="AlphaFoldDB" id="A0A212KBC4"/>
<dbReference type="Gene3D" id="1.50.10.10">
    <property type="match status" value="1"/>
</dbReference>
<gene>
    <name evidence="5" type="ORF">KL86DYS2_13471</name>
</gene>
<feature type="domain" description="Glycosyl hydrolase 94 supersandwich" evidence="3">
    <location>
        <begin position="11"/>
        <end position="293"/>
    </location>
</feature>
<dbReference type="Gene3D" id="1.20.890.20">
    <property type="entry name" value="mpn423 like domain"/>
    <property type="match status" value="1"/>
</dbReference>
<reference evidence="5" key="1">
    <citation type="submission" date="2016-04" db="EMBL/GenBank/DDBJ databases">
        <authorList>
            <person name="Evans L.H."/>
            <person name="Alamgir A."/>
            <person name="Owens N."/>
            <person name="Weber N.D."/>
            <person name="Virtaneva K."/>
            <person name="Barbian K."/>
            <person name="Babar A."/>
            <person name="Rosenke K."/>
        </authorList>
    </citation>
    <scope>NUCLEOTIDE SEQUENCE</scope>
    <source>
        <strain evidence="5">86-2</strain>
    </source>
</reference>
<accession>A0A212KBC4</accession>
<evidence type="ECO:0000259" key="4">
    <source>
        <dbReference type="Pfam" id="PF17167"/>
    </source>
</evidence>
<dbReference type="InterPro" id="IPR037018">
    <property type="entry name" value="GH65_N"/>
</dbReference>
<dbReference type="PANTHER" id="PTHR37469:SF2">
    <property type="entry name" value="CELLOBIONIC ACID PHOSPHORYLASE"/>
    <property type="match status" value="1"/>
</dbReference>
<dbReference type="SUPFAM" id="SSF74650">
    <property type="entry name" value="Galactose mutarotase-like"/>
    <property type="match status" value="1"/>
</dbReference>
<dbReference type="GO" id="GO:0030246">
    <property type="term" value="F:carbohydrate binding"/>
    <property type="evidence" value="ECO:0007669"/>
    <property type="project" value="InterPro"/>
</dbReference>
<evidence type="ECO:0000256" key="2">
    <source>
        <dbReference type="ARBA" id="ARBA00022679"/>
    </source>
</evidence>
<keyword evidence="2" id="KW-0808">Transferase</keyword>
<dbReference type="SMART" id="SM01068">
    <property type="entry name" value="CBM_X"/>
    <property type="match status" value="1"/>
</dbReference>
<organism evidence="5">
    <name type="scientific">uncultured Dysgonomonas sp</name>
    <dbReference type="NCBI Taxonomy" id="206096"/>
    <lineage>
        <taxon>Bacteria</taxon>
        <taxon>Pseudomonadati</taxon>
        <taxon>Bacteroidota</taxon>
        <taxon>Bacteroidia</taxon>
        <taxon>Bacteroidales</taxon>
        <taxon>Dysgonomonadaceae</taxon>
        <taxon>Dysgonomonas</taxon>
        <taxon>environmental samples</taxon>
    </lineage>
</organism>
<proteinExistence type="predicted"/>
<dbReference type="InterPro" id="IPR008928">
    <property type="entry name" value="6-hairpin_glycosidase_sf"/>
</dbReference>
<evidence type="ECO:0000313" key="5">
    <source>
        <dbReference type="EMBL" id="SBW08815.1"/>
    </source>
</evidence>
<keyword evidence="1" id="KW-0328">Glycosyltransferase</keyword>
<dbReference type="GO" id="GO:0005975">
    <property type="term" value="P:carbohydrate metabolic process"/>
    <property type="evidence" value="ECO:0007669"/>
    <property type="project" value="InterPro"/>
</dbReference>
<evidence type="ECO:0000259" key="3">
    <source>
        <dbReference type="Pfam" id="PF06165"/>
    </source>
</evidence>
<dbReference type="InterPro" id="IPR010383">
    <property type="entry name" value="Glyco_hydrolase_94_b-supersand"/>
</dbReference>
<dbReference type="EMBL" id="FLUL01000001">
    <property type="protein sequence ID" value="SBW08815.1"/>
    <property type="molecule type" value="Genomic_DNA"/>
</dbReference>
<sequence length="812" mass="92944">MKFGYFDDQRREYVITNPRTPWPWINYLGNEDFFSLISNTAGGYSFYKDAKFRRITRYRYNNVPMDNGGRYFYINDGGTVWSPGWKPCKTELDRYECRHGMSYTTITGEKNGIEAEVFFFVPLKTWAEVQKVKLTNKSTETKRFKLFSFAEWCLWNAATDMENFQRNFSTGEVEIEDSVIYHKTEYKERRNHYAYYSVNAPIQGFDTDRESFIGLYNEFRDPQTVMAGKPTNSVAHGWSPIASHYLEIELKPGETKELIFVLGYVEYENRQDKWESKGVINKSKAKETIAKFDTVAKVQAAFDELKAYWDNLLSSYVLKSNEEKLDRMVNIWNQYQCMVTFNFSRSASFFESGIGRGMGFRDSNQDLVGFVHQIPARARQRIIDIASTQFSDGGCYHQYQPLTKRGNNDIGGGFNDDPMWLIFGTVAYLKETGDFSILDEAVPFDNQAGTEKSLFHHLTVSFNHVIQNLGPHLLPLIGRADWNDCLNLNCFSWDPNESFQTTENKTEGSKAESLMIAGLFIVCGQDYVTLCRQIGNNQEADRAQSYIDSMIEAVKKHGWDGDWYLRAYDYYGKKIGSNENKEGKIFIESQGWCAMAKVGLEEGMVEKSLDSVKKYLDTPNGIVLNNPAFTEYVVEYGEISSYPAGYKENAGIFCHNNPWIMIAETILGRGDYAWEYYRKICPSYTEEISELHKVEPYVYSQMIAGKDAFKPGEAKNSWLTGTAAWNYYAITQFILGIKPDYNGLEINPCIPSDWKGFEVTRKFRDATYLINIKNTGVNRGVKSITVNGKALSGNIIPLQPAGSVNKIEVVLG</sequence>
<dbReference type="InterPro" id="IPR033432">
    <property type="entry name" value="GH94_catalytic"/>
</dbReference>
<dbReference type="Pfam" id="PF06165">
    <property type="entry name" value="GH94_b-supersand"/>
    <property type="match status" value="1"/>
</dbReference>
<evidence type="ECO:0000256" key="1">
    <source>
        <dbReference type="ARBA" id="ARBA00022676"/>
    </source>
</evidence>
<dbReference type="PANTHER" id="PTHR37469">
    <property type="entry name" value="CELLOBIONIC ACID PHOSPHORYLASE-RELATED"/>
    <property type="match status" value="1"/>
</dbReference>
<dbReference type="InterPro" id="IPR037825">
    <property type="entry name" value="GH94N_CBP"/>
</dbReference>
<protein>
    <submittedName>
        <fullName evidence="5">Uncharacterized protein</fullName>
    </submittedName>
</protein>
<dbReference type="Gene3D" id="2.60.420.10">
    <property type="entry name" value="Maltose phosphorylase, domain 3"/>
    <property type="match status" value="1"/>
</dbReference>
<dbReference type="InterPro" id="IPR052047">
    <property type="entry name" value="GH94_Enzymes"/>
</dbReference>
<dbReference type="Gene3D" id="2.70.98.40">
    <property type="entry name" value="Glycoside hydrolase, family 65, N-terminal domain"/>
    <property type="match status" value="1"/>
</dbReference>
<dbReference type="InterPro" id="IPR012341">
    <property type="entry name" value="6hp_glycosidase-like_sf"/>
</dbReference>
<dbReference type="SUPFAM" id="SSF48208">
    <property type="entry name" value="Six-hairpin glycosidases"/>
    <property type="match status" value="1"/>
</dbReference>
<feature type="domain" description="Glycosyl hydrolase 94 catalytic" evidence="4">
    <location>
        <begin position="308"/>
        <end position="736"/>
    </location>
</feature>
<dbReference type="InterPro" id="IPR011013">
    <property type="entry name" value="Gal_mutarotase_sf_dom"/>
</dbReference>
<dbReference type="RefSeq" id="WP_296952331.1">
    <property type="nucleotide sequence ID" value="NZ_LT599021.1"/>
</dbReference>
<dbReference type="CDD" id="cd11754">
    <property type="entry name" value="GH94N_CBP_like"/>
    <property type="match status" value="1"/>
</dbReference>
<name>A0A212KBC4_9BACT</name>
<dbReference type="GO" id="GO:0016757">
    <property type="term" value="F:glycosyltransferase activity"/>
    <property type="evidence" value="ECO:0007669"/>
    <property type="project" value="UniProtKB-KW"/>
</dbReference>
<dbReference type="Pfam" id="PF17167">
    <property type="entry name" value="Glyco_hydro_94"/>
    <property type="match status" value="1"/>
</dbReference>